<feature type="region of interest" description="Disordered" evidence="1">
    <location>
        <begin position="1"/>
        <end position="49"/>
    </location>
</feature>
<sequence>MGRMKPGLEPWLGRASGSVGRKDSDHTEKACGPGSQERSRGHGRGVAGGRPFGALHCLLGLGSVKVEQRERVRGRPE</sequence>
<name>A0A7J7W2P7_PIPKU</name>
<protein>
    <submittedName>
        <fullName evidence="2">CD72 molecule</fullName>
    </submittedName>
</protein>
<dbReference type="Proteomes" id="UP000558488">
    <property type="component" value="Unassembled WGS sequence"/>
</dbReference>
<gene>
    <name evidence="2" type="ORF">mPipKuh1_002439</name>
</gene>
<evidence type="ECO:0000313" key="3">
    <source>
        <dbReference type="Proteomes" id="UP000558488"/>
    </source>
</evidence>
<evidence type="ECO:0000313" key="2">
    <source>
        <dbReference type="EMBL" id="KAF6331563.1"/>
    </source>
</evidence>
<reference evidence="2 3" key="1">
    <citation type="journal article" date="2020" name="Nature">
        <title>Six reference-quality genomes reveal evolution of bat adaptations.</title>
        <authorList>
            <person name="Jebb D."/>
            <person name="Huang Z."/>
            <person name="Pippel M."/>
            <person name="Hughes G.M."/>
            <person name="Lavrichenko K."/>
            <person name="Devanna P."/>
            <person name="Winkler S."/>
            <person name="Jermiin L.S."/>
            <person name="Skirmuntt E.C."/>
            <person name="Katzourakis A."/>
            <person name="Burkitt-Gray L."/>
            <person name="Ray D.A."/>
            <person name="Sullivan K.A.M."/>
            <person name="Roscito J.G."/>
            <person name="Kirilenko B.M."/>
            <person name="Davalos L.M."/>
            <person name="Corthals A.P."/>
            <person name="Power M.L."/>
            <person name="Jones G."/>
            <person name="Ransome R.D."/>
            <person name="Dechmann D.K.N."/>
            <person name="Locatelli A.G."/>
            <person name="Puechmaille S.J."/>
            <person name="Fedrigo O."/>
            <person name="Jarvis E.D."/>
            <person name="Hiller M."/>
            <person name="Vernes S.C."/>
            <person name="Myers E.W."/>
            <person name="Teeling E.C."/>
        </authorList>
    </citation>
    <scope>NUCLEOTIDE SEQUENCE [LARGE SCALE GENOMIC DNA]</scope>
    <source>
        <strain evidence="2">MPipKuh1</strain>
        <tissue evidence="2">Flight muscle</tissue>
    </source>
</reference>
<dbReference type="AlphaFoldDB" id="A0A7J7W2P7"/>
<dbReference type="EMBL" id="JACAGB010000012">
    <property type="protein sequence ID" value="KAF6331563.1"/>
    <property type="molecule type" value="Genomic_DNA"/>
</dbReference>
<accession>A0A7J7W2P7</accession>
<comment type="caution">
    <text evidence="2">The sequence shown here is derived from an EMBL/GenBank/DDBJ whole genome shotgun (WGS) entry which is preliminary data.</text>
</comment>
<organism evidence="2 3">
    <name type="scientific">Pipistrellus kuhlii</name>
    <name type="common">Kuhl's pipistrelle</name>
    <dbReference type="NCBI Taxonomy" id="59472"/>
    <lineage>
        <taxon>Eukaryota</taxon>
        <taxon>Metazoa</taxon>
        <taxon>Chordata</taxon>
        <taxon>Craniata</taxon>
        <taxon>Vertebrata</taxon>
        <taxon>Euteleostomi</taxon>
        <taxon>Mammalia</taxon>
        <taxon>Eutheria</taxon>
        <taxon>Laurasiatheria</taxon>
        <taxon>Chiroptera</taxon>
        <taxon>Yangochiroptera</taxon>
        <taxon>Vespertilionidae</taxon>
        <taxon>Pipistrellus</taxon>
    </lineage>
</organism>
<proteinExistence type="predicted"/>
<evidence type="ECO:0000256" key="1">
    <source>
        <dbReference type="SAM" id="MobiDB-lite"/>
    </source>
</evidence>
<feature type="compositionally biased region" description="Basic and acidic residues" evidence="1">
    <location>
        <begin position="20"/>
        <end position="29"/>
    </location>
</feature>
<keyword evidence="3" id="KW-1185">Reference proteome</keyword>